<dbReference type="Gene3D" id="1.25.40.10">
    <property type="entry name" value="Tetratricopeptide repeat domain"/>
    <property type="match status" value="1"/>
</dbReference>
<organism evidence="2 3">
    <name type="scientific">Spongiactinospora rosea</name>
    <dbReference type="NCBI Taxonomy" id="2248750"/>
    <lineage>
        <taxon>Bacteria</taxon>
        <taxon>Bacillati</taxon>
        <taxon>Actinomycetota</taxon>
        <taxon>Actinomycetes</taxon>
        <taxon>Streptosporangiales</taxon>
        <taxon>Streptosporangiaceae</taxon>
        <taxon>Spongiactinospora</taxon>
    </lineage>
</organism>
<feature type="compositionally biased region" description="Basic and acidic residues" evidence="1">
    <location>
        <begin position="354"/>
        <end position="367"/>
    </location>
</feature>
<dbReference type="InterPro" id="IPR011990">
    <property type="entry name" value="TPR-like_helical_dom_sf"/>
</dbReference>
<comment type="caution">
    <text evidence="2">The sequence shown here is derived from an EMBL/GenBank/DDBJ whole genome shotgun (WGS) entry which is preliminary data.</text>
</comment>
<dbReference type="SUPFAM" id="SSF48452">
    <property type="entry name" value="TPR-like"/>
    <property type="match status" value="1"/>
</dbReference>
<dbReference type="EMBL" id="QMEY01000001">
    <property type="protein sequence ID" value="RBQ21874.1"/>
    <property type="molecule type" value="Genomic_DNA"/>
</dbReference>
<proteinExistence type="predicted"/>
<gene>
    <name evidence="2" type="ORF">DP939_04155</name>
</gene>
<name>A0A366M8E6_9ACTN</name>
<protein>
    <recommendedName>
        <fullName evidence="4">Tetratricopeptide repeat protein</fullName>
    </recommendedName>
</protein>
<sequence length="367" mass="40588">MARELSARGLDALSLARYGMRSEVAEIVIGILMIKAVYQGETEDLPGTEELPGVDIARWHAALGVPPLQPASPLPRGFTWLAYSKEQIFPSISRIHRWIEAVPLDDLVSLAPPRNGELPSSAGETADHGLIEHYTWAVDHFATTFYTEWRTKSLHLALRWLDGDAVPPCPDELMHDRPISRGEIEAEIAKRAVYGEPETGSSEPSLVHEMTRHADGLLRQGRHREAAAVFEFGTRHRPDDPTLRNNLGFCLIPEDPREALRHLQAAGDMGYKAPLTNAYNQMCCFAGIGRSRAALNVAESAWNLPVTHHTPGGHLWRRKDEGGWELFDCDDTRSSLAGLAASIAAEEGWGDEEATWRSRSADRPAVS</sequence>
<evidence type="ECO:0000313" key="3">
    <source>
        <dbReference type="Proteomes" id="UP000253303"/>
    </source>
</evidence>
<accession>A0A366M8E6</accession>
<dbReference type="Proteomes" id="UP000253303">
    <property type="component" value="Unassembled WGS sequence"/>
</dbReference>
<feature type="region of interest" description="Disordered" evidence="1">
    <location>
        <begin position="347"/>
        <end position="367"/>
    </location>
</feature>
<keyword evidence="3" id="KW-1185">Reference proteome</keyword>
<reference evidence="2 3" key="1">
    <citation type="submission" date="2018-06" db="EMBL/GenBank/DDBJ databases">
        <title>Sphaerisporangium craniellae sp. nov., isolated from a marine sponge in the South China Sea.</title>
        <authorList>
            <person name="Li L."/>
        </authorList>
    </citation>
    <scope>NUCLEOTIDE SEQUENCE [LARGE SCALE GENOMIC DNA]</scope>
    <source>
        <strain evidence="2 3">LHW63015</strain>
    </source>
</reference>
<dbReference type="AlphaFoldDB" id="A0A366M8E6"/>
<evidence type="ECO:0000256" key="1">
    <source>
        <dbReference type="SAM" id="MobiDB-lite"/>
    </source>
</evidence>
<evidence type="ECO:0008006" key="4">
    <source>
        <dbReference type="Google" id="ProtNLM"/>
    </source>
</evidence>
<evidence type="ECO:0000313" key="2">
    <source>
        <dbReference type="EMBL" id="RBQ21874.1"/>
    </source>
</evidence>
<dbReference type="OrthoDB" id="4833114at2"/>
<dbReference type="RefSeq" id="WP_113978970.1">
    <property type="nucleotide sequence ID" value="NZ_QMEY01000001.1"/>
</dbReference>